<reference evidence="3" key="1">
    <citation type="journal article" date="2019" name="Int. J. Syst. Evol. Microbiol.">
        <title>The Global Catalogue of Microorganisms (GCM) 10K type strain sequencing project: providing services to taxonomists for standard genome sequencing and annotation.</title>
        <authorList>
            <consortium name="The Broad Institute Genomics Platform"/>
            <consortium name="The Broad Institute Genome Sequencing Center for Infectious Disease"/>
            <person name="Wu L."/>
            <person name="Ma J."/>
        </authorList>
    </citation>
    <scope>NUCLEOTIDE SEQUENCE [LARGE SCALE GENOMIC DNA]</scope>
    <source>
        <strain evidence="3">CECT 9128</strain>
    </source>
</reference>
<dbReference type="PANTHER" id="PTHR30068:SF3">
    <property type="entry name" value="PHOSPHOLIPID_GLYCEROL ACYLTRANSFERASE DOMAIN-CONTAINING PROTEIN"/>
    <property type="match status" value="1"/>
</dbReference>
<evidence type="ECO:0000313" key="2">
    <source>
        <dbReference type="EMBL" id="MFC4026837.1"/>
    </source>
</evidence>
<accession>A0ABV8H7C3</accession>
<dbReference type="Pfam" id="PF01553">
    <property type="entry name" value="Acyltransferase"/>
    <property type="match status" value="1"/>
</dbReference>
<evidence type="ECO:0000259" key="1">
    <source>
        <dbReference type="Pfam" id="PF01553"/>
    </source>
</evidence>
<dbReference type="EMBL" id="JBHSAS010000006">
    <property type="protein sequence ID" value="MFC4026837.1"/>
    <property type="molecule type" value="Genomic_DNA"/>
</dbReference>
<comment type="caution">
    <text evidence="2">The sequence shown here is derived from an EMBL/GenBank/DDBJ whole genome shotgun (WGS) entry which is preliminary data.</text>
</comment>
<feature type="domain" description="Phospholipid/glycerol acyltransferase" evidence="1">
    <location>
        <begin position="80"/>
        <end position="223"/>
    </location>
</feature>
<keyword evidence="3" id="KW-1185">Reference proteome</keyword>
<dbReference type="Proteomes" id="UP001595793">
    <property type="component" value="Unassembled WGS sequence"/>
</dbReference>
<sequence length="380" mass="44122">MRDFEDIRFYNDKEVQEALQYYIKHPMMKALLHFTFPEKSSEEIKNIVFSCKSIRDFQTKIIYHSVGKIIEKSTDGLTDSGFEKLKPGESYLFLSTHRDIILDTSLLNYTLYNHDLVMTASAIGDNLVQKTFLMALSKLNRNFLVRRKLSPREMFKSSLELSTFIRQMLMEDKRSVWMAQREGRTKDGSDYTQQGVLKMLGMAKGDLSLPEYFGKLKIVPISISYEFDPTDVLKMPEILSKRMKEKYVKAPDEDFKSIIQGILGIKGRIHINAGDVMEPTMFGKIENDFGSVNEQLGEIANKVDNEIHKNYALWPSNYIAHDLLNNTDLYTSKYSDKDKRRFERRLKRRVDFKNSLELNSYLLMYANPVINKEAVDGKQG</sequence>
<name>A0ABV8H7C3_9FLAO</name>
<dbReference type="PANTHER" id="PTHR30068">
    <property type="entry name" value="URONATE ISOMERASE"/>
    <property type="match status" value="1"/>
</dbReference>
<gene>
    <name evidence="2" type="ORF">ACFOS1_05430</name>
</gene>
<dbReference type="InterPro" id="IPR002123">
    <property type="entry name" value="Plipid/glycerol_acylTrfase"/>
</dbReference>
<proteinExistence type="predicted"/>
<keyword evidence="2" id="KW-0808">Transferase</keyword>
<dbReference type="SUPFAM" id="SSF69593">
    <property type="entry name" value="Glycerol-3-phosphate (1)-acyltransferase"/>
    <property type="match status" value="1"/>
</dbReference>
<keyword evidence="2" id="KW-0012">Acyltransferase</keyword>
<dbReference type="GO" id="GO:0016746">
    <property type="term" value="F:acyltransferase activity"/>
    <property type="evidence" value="ECO:0007669"/>
    <property type="project" value="UniProtKB-KW"/>
</dbReference>
<protein>
    <submittedName>
        <fullName evidence="2">1-acyl-sn-glycerol-3-phosphate acyltransferase</fullName>
    </submittedName>
</protein>
<organism evidence="2 3">
    <name type="scientific">Zunongwangia endophytica</name>
    <dbReference type="NCBI Taxonomy" id="1808945"/>
    <lineage>
        <taxon>Bacteria</taxon>
        <taxon>Pseudomonadati</taxon>
        <taxon>Bacteroidota</taxon>
        <taxon>Flavobacteriia</taxon>
        <taxon>Flavobacteriales</taxon>
        <taxon>Flavobacteriaceae</taxon>
        <taxon>Zunongwangia</taxon>
    </lineage>
</organism>
<dbReference type="RefSeq" id="WP_290235574.1">
    <property type="nucleotide sequence ID" value="NZ_JAUFPZ010000002.1"/>
</dbReference>
<evidence type="ECO:0000313" key="3">
    <source>
        <dbReference type="Proteomes" id="UP001595793"/>
    </source>
</evidence>